<feature type="compositionally biased region" description="Polar residues" evidence="1">
    <location>
        <begin position="94"/>
        <end position="107"/>
    </location>
</feature>
<keyword evidence="3" id="KW-1185">Reference proteome</keyword>
<organism evidence="2 3">
    <name type="scientific">Puccinia coronata f. sp. avenae</name>
    <dbReference type="NCBI Taxonomy" id="200324"/>
    <lineage>
        <taxon>Eukaryota</taxon>
        <taxon>Fungi</taxon>
        <taxon>Dikarya</taxon>
        <taxon>Basidiomycota</taxon>
        <taxon>Pucciniomycotina</taxon>
        <taxon>Pucciniomycetes</taxon>
        <taxon>Pucciniales</taxon>
        <taxon>Pucciniaceae</taxon>
        <taxon>Puccinia</taxon>
    </lineage>
</organism>
<dbReference type="OrthoDB" id="2515685at2759"/>
<protein>
    <submittedName>
        <fullName evidence="2">Uncharacterized protein</fullName>
    </submittedName>
</protein>
<feature type="compositionally biased region" description="Basic and acidic residues" evidence="1">
    <location>
        <begin position="108"/>
        <end position="126"/>
    </location>
</feature>
<proteinExistence type="predicted"/>
<dbReference type="AlphaFoldDB" id="A0A2N5U5F3"/>
<dbReference type="EMBL" id="PGCJ01000311">
    <property type="protein sequence ID" value="PLW32940.1"/>
    <property type="molecule type" value="Genomic_DNA"/>
</dbReference>
<feature type="region of interest" description="Disordered" evidence="1">
    <location>
        <begin position="83"/>
        <end position="126"/>
    </location>
</feature>
<accession>A0A2N5U5F3</accession>
<name>A0A2N5U5F3_9BASI</name>
<evidence type="ECO:0000313" key="3">
    <source>
        <dbReference type="Proteomes" id="UP000235388"/>
    </source>
</evidence>
<evidence type="ECO:0000256" key="1">
    <source>
        <dbReference type="SAM" id="MobiDB-lite"/>
    </source>
</evidence>
<reference evidence="2 3" key="1">
    <citation type="submission" date="2017-11" db="EMBL/GenBank/DDBJ databases">
        <title>De novo assembly and phasing of dikaryotic genomes from two isolates of Puccinia coronata f. sp. avenae, the causal agent of oat crown rust.</title>
        <authorList>
            <person name="Miller M.E."/>
            <person name="Zhang Y."/>
            <person name="Omidvar V."/>
            <person name="Sperschneider J."/>
            <person name="Schwessinger B."/>
            <person name="Raley C."/>
            <person name="Palmer J.M."/>
            <person name="Garnica D."/>
            <person name="Upadhyaya N."/>
            <person name="Rathjen J."/>
            <person name="Taylor J.M."/>
            <person name="Park R.F."/>
            <person name="Dodds P.N."/>
            <person name="Hirsch C.D."/>
            <person name="Kianian S.F."/>
            <person name="Figueroa M."/>
        </authorList>
    </citation>
    <scope>NUCLEOTIDE SEQUENCE [LARGE SCALE GENOMIC DNA]</scope>
    <source>
        <strain evidence="2">12NC29</strain>
    </source>
</reference>
<comment type="caution">
    <text evidence="2">The sequence shown here is derived from an EMBL/GenBank/DDBJ whole genome shotgun (WGS) entry which is preliminary data.</text>
</comment>
<feature type="region of interest" description="Disordered" evidence="1">
    <location>
        <begin position="1"/>
        <end position="53"/>
    </location>
</feature>
<dbReference type="Proteomes" id="UP000235388">
    <property type="component" value="Unassembled WGS sequence"/>
</dbReference>
<gene>
    <name evidence="2" type="ORF">PCANC_17238</name>
</gene>
<evidence type="ECO:0000313" key="2">
    <source>
        <dbReference type="EMBL" id="PLW32940.1"/>
    </source>
</evidence>
<feature type="compositionally biased region" description="Basic and acidic residues" evidence="1">
    <location>
        <begin position="1"/>
        <end position="21"/>
    </location>
</feature>
<sequence>MAREQQGRTEIDMEGINKEVGEESSLSEDSQQRDTYDVEEDLEAIESTARNPEADVFRIVNLDAETGLDDLINAELEEILRREDEAVFEGTTDEGGNTSNPGKQSNDPGERSKWFPFKNKMDTLTH</sequence>